<evidence type="ECO:0000256" key="10">
    <source>
        <dbReference type="ARBA" id="ARBA00023008"/>
    </source>
</evidence>
<dbReference type="GO" id="GO:0005507">
    <property type="term" value="F:copper ion binding"/>
    <property type="evidence" value="ECO:0007669"/>
    <property type="project" value="UniProtKB-UniRule"/>
</dbReference>
<dbReference type="Pfam" id="PF17766">
    <property type="entry name" value="fn3_6"/>
    <property type="match status" value="1"/>
</dbReference>
<dbReference type="InterPro" id="IPR008972">
    <property type="entry name" value="Cupredoxin"/>
</dbReference>
<dbReference type="CDD" id="cd04219">
    <property type="entry name" value="Plastocyanin"/>
    <property type="match status" value="1"/>
</dbReference>
<evidence type="ECO:0000256" key="13">
    <source>
        <dbReference type="PIRSR" id="PIRSR602387-1"/>
    </source>
</evidence>
<evidence type="ECO:0000256" key="8">
    <source>
        <dbReference type="ARBA" id="ARBA00022801"/>
    </source>
</evidence>
<dbReference type="PRINTS" id="PR00157">
    <property type="entry name" value="PLASTOCYANIN"/>
</dbReference>
<dbReference type="InterPro" id="IPR037045">
    <property type="entry name" value="S8pro/Inhibitor_I9_sf"/>
</dbReference>
<dbReference type="Pfam" id="PF00082">
    <property type="entry name" value="Peptidase_S8"/>
    <property type="match status" value="1"/>
</dbReference>
<dbReference type="InterPro" id="IPR036852">
    <property type="entry name" value="Peptidase_S8/S53_dom_sf"/>
</dbReference>
<dbReference type="Gene3D" id="3.50.30.30">
    <property type="match status" value="1"/>
</dbReference>
<keyword evidence="14" id="KW-0720">Serine protease</keyword>
<evidence type="ECO:0000313" key="22">
    <source>
        <dbReference type="Proteomes" id="UP001140206"/>
    </source>
</evidence>
<evidence type="ECO:0000256" key="11">
    <source>
        <dbReference type="ARBA" id="ARBA00023078"/>
    </source>
</evidence>
<dbReference type="GO" id="GO:0006508">
    <property type="term" value="P:proteolysis"/>
    <property type="evidence" value="ECO:0007669"/>
    <property type="project" value="UniProtKB-KW"/>
</dbReference>
<evidence type="ECO:0000259" key="17">
    <source>
        <dbReference type="Pfam" id="PF00082"/>
    </source>
</evidence>
<evidence type="ECO:0000256" key="1">
    <source>
        <dbReference type="ARBA" id="ARBA00004613"/>
    </source>
</evidence>
<evidence type="ECO:0000256" key="15">
    <source>
        <dbReference type="RuleBase" id="RU363020"/>
    </source>
</evidence>
<dbReference type="GO" id="GO:0009535">
    <property type="term" value="C:chloroplast thylakoid membrane"/>
    <property type="evidence" value="ECO:0007669"/>
    <property type="project" value="UniProtKB-SubCell"/>
</dbReference>
<dbReference type="PROSITE" id="PS51892">
    <property type="entry name" value="SUBTILASE"/>
    <property type="match status" value="1"/>
</dbReference>
<dbReference type="AlphaFoldDB" id="A0AAV8F9Q6"/>
<keyword evidence="9 15" id="KW-0249">Electron transport</keyword>
<comment type="subcellular location">
    <subcellularLocation>
        <location evidence="2 15">Plastid</location>
        <location evidence="2 15">Chloroplast thylakoid membrane</location>
        <topology evidence="2 15">Peripheral membrane protein</topology>
        <orientation evidence="2 15">Lumenal side</orientation>
    </subcellularLocation>
    <subcellularLocation>
        <location evidence="1">Secreted</location>
    </subcellularLocation>
</comment>
<keyword evidence="14 21" id="KW-0645">Protease</keyword>
<organism evidence="21 22">
    <name type="scientific">Rhynchospora pubera</name>
    <dbReference type="NCBI Taxonomy" id="906938"/>
    <lineage>
        <taxon>Eukaryota</taxon>
        <taxon>Viridiplantae</taxon>
        <taxon>Streptophyta</taxon>
        <taxon>Embryophyta</taxon>
        <taxon>Tracheophyta</taxon>
        <taxon>Spermatophyta</taxon>
        <taxon>Magnoliopsida</taxon>
        <taxon>Liliopsida</taxon>
        <taxon>Poales</taxon>
        <taxon>Cyperaceae</taxon>
        <taxon>Cyperoideae</taxon>
        <taxon>Rhynchosporeae</taxon>
        <taxon>Rhynchospora</taxon>
    </lineage>
</organism>
<evidence type="ECO:0000259" key="20">
    <source>
        <dbReference type="Pfam" id="PF17766"/>
    </source>
</evidence>
<feature type="active site" description="Charge relay system" evidence="14">
    <location>
        <position position="166"/>
    </location>
</feature>
<feature type="binding site" evidence="13">
    <location>
        <position position="933"/>
    </location>
    <ligand>
        <name>Cu cation</name>
        <dbReference type="ChEBI" id="CHEBI:23378"/>
    </ligand>
</feature>
<gene>
    <name evidence="21" type="ORF">LUZ62_039601</name>
</gene>
<feature type="domain" description="Blue (type 1) copper" evidence="18">
    <location>
        <begin position="898"/>
        <end position="995"/>
    </location>
</feature>
<dbReference type="InterPro" id="IPR002387">
    <property type="entry name" value="Plastocyanin"/>
</dbReference>
<keyword evidence="8 14" id="KW-0378">Hydrolase</keyword>
<keyword evidence="15" id="KW-0472">Membrane</keyword>
<dbReference type="InterPro" id="IPR010259">
    <property type="entry name" value="S8pro/Inhibitor_I9"/>
</dbReference>
<feature type="chain" id="PRO_5043619727" description="Plastocyanin" evidence="16">
    <location>
        <begin position="25"/>
        <end position="995"/>
    </location>
</feature>
<evidence type="ECO:0000256" key="9">
    <source>
        <dbReference type="ARBA" id="ARBA00022982"/>
    </source>
</evidence>
<dbReference type="PROSITE" id="PS00137">
    <property type="entry name" value="SUBTILASE_HIS"/>
    <property type="match status" value="1"/>
</dbReference>
<dbReference type="InterPro" id="IPR000923">
    <property type="entry name" value="BlueCu_1"/>
</dbReference>
<feature type="domain" description="Inhibitor I9" evidence="19">
    <location>
        <begin position="66"/>
        <end position="116"/>
    </location>
</feature>
<evidence type="ECO:0000259" key="19">
    <source>
        <dbReference type="Pfam" id="PF05922"/>
    </source>
</evidence>
<comment type="function">
    <text evidence="15">Participates in electron transfer between P700 and the cytochrome b6-f complex in photosystem I.</text>
</comment>
<dbReference type="GO" id="GO:0005576">
    <property type="term" value="C:extracellular region"/>
    <property type="evidence" value="ECO:0007669"/>
    <property type="project" value="UniProtKB-SubCell"/>
</dbReference>
<feature type="domain" description="Subtilisin-like protease fibronectin type-III" evidence="20">
    <location>
        <begin position="680"/>
        <end position="749"/>
    </location>
</feature>
<feature type="binding site" evidence="13">
    <location>
        <position position="983"/>
    </location>
    <ligand>
        <name>Cu cation</name>
        <dbReference type="ChEBI" id="CHEBI:23378"/>
    </ligand>
</feature>
<dbReference type="InterPro" id="IPR045051">
    <property type="entry name" value="SBT"/>
</dbReference>
<dbReference type="EMBL" id="JAMFTS010000002">
    <property type="protein sequence ID" value="KAJ4788355.1"/>
    <property type="molecule type" value="Genomic_DNA"/>
</dbReference>
<dbReference type="InterPro" id="IPR034197">
    <property type="entry name" value="Peptidases_S8_3"/>
</dbReference>
<evidence type="ECO:0000256" key="4">
    <source>
        <dbReference type="ARBA" id="ARBA00011073"/>
    </source>
</evidence>
<dbReference type="InterPro" id="IPR000209">
    <property type="entry name" value="Peptidase_S8/S53_dom"/>
</dbReference>
<dbReference type="CDD" id="cd04852">
    <property type="entry name" value="Peptidases_S8_3"/>
    <property type="match status" value="1"/>
</dbReference>
<dbReference type="Pfam" id="PF05922">
    <property type="entry name" value="Inhibitor_I9"/>
    <property type="match status" value="1"/>
</dbReference>
<feature type="active site" description="Charge relay system" evidence="14">
    <location>
        <position position="228"/>
    </location>
</feature>
<feature type="domain" description="Peptidase S8/S53" evidence="17">
    <location>
        <begin position="157"/>
        <end position="606"/>
    </location>
</feature>
<dbReference type="InterPro" id="IPR041469">
    <property type="entry name" value="Subtilisin-like_FN3"/>
</dbReference>
<dbReference type="InterPro" id="IPR001235">
    <property type="entry name" value="Copper_blue_Plastocyanin"/>
</dbReference>
<dbReference type="InterPro" id="IPR028871">
    <property type="entry name" value="BlueCu_1_BS"/>
</dbReference>
<dbReference type="InterPro" id="IPR023827">
    <property type="entry name" value="Peptidase_S8_Asp-AS"/>
</dbReference>
<comment type="caution">
    <text evidence="21">The sequence shown here is derived from an EMBL/GenBank/DDBJ whole genome shotgun (WGS) entry which is preliminary data.</text>
</comment>
<dbReference type="PRINTS" id="PR00156">
    <property type="entry name" value="COPPERBLUE"/>
</dbReference>
<keyword evidence="7 16" id="KW-0732">Signal</keyword>
<keyword evidence="12" id="KW-0325">Glycoprotein</keyword>
<evidence type="ECO:0000256" key="6">
    <source>
        <dbReference type="ARBA" id="ARBA00022723"/>
    </source>
</evidence>
<feature type="binding site" evidence="13">
    <location>
        <position position="988"/>
    </location>
    <ligand>
        <name>Cu cation</name>
        <dbReference type="ChEBI" id="CHEBI:23378"/>
    </ligand>
</feature>
<dbReference type="PROSITE" id="PS00136">
    <property type="entry name" value="SUBTILASE_ASP"/>
    <property type="match status" value="1"/>
</dbReference>
<dbReference type="SUPFAM" id="SSF52743">
    <property type="entry name" value="Subtilisin-like"/>
    <property type="match status" value="1"/>
</dbReference>
<dbReference type="Gene3D" id="3.30.70.80">
    <property type="entry name" value="Peptidase S8 propeptide/proteinase inhibitor I9"/>
    <property type="match status" value="1"/>
</dbReference>
<comment type="similarity">
    <text evidence="3 15">Belongs to the plastocyanin family.</text>
</comment>
<feature type="active site" description="Charge relay system" evidence="14">
    <location>
        <position position="562"/>
    </location>
</feature>
<evidence type="ECO:0000256" key="2">
    <source>
        <dbReference type="ARBA" id="ARBA00004622"/>
    </source>
</evidence>
<reference evidence="21" key="1">
    <citation type="submission" date="2022-08" db="EMBL/GenBank/DDBJ databases">
        <authorList>
            <person name="Marques A."/>
        </authorList>
    </citation>
    <scope>NUCLEOTIDE SEQUENCE</scope>
    <source>
        <strain evidence="21">RhyPub2mFocal</strain>
        <tissue evidence="21">Leaves</tissue>
    </source>
</reference>
<dbReference type="Pfam" id="PF00127">
    <property type="entry name" value="Copper-bind"/>
    <property type="match status" value="1"/>
</dbReference>
<evidence type="ECO:0000256" key="5">
    <source>
        <dbReference type="ARBA" id="ARBA00022448"/>
    </source>
</evidence>
<sequence length="995" mass="106835">MEFSKNQLLLFFAFTVLVLSQVSGATRDNDKDQLKTHIVLVHDTINHVIPATSDYKIYNITNKVKHKLQHLSELYISLLSAVIPDRSRFIYTYKSVINGFAAQLTMQELEKLSKQEWFAGTLPPKKYKITTTHTPAFLGLRPPSIDPQGAWNTTNLGEGIIIGVIDTGITADHPSFRDDHLPAPPTKWRGHCDFGPSLCNNKLIGARRVLNATQGEHIHYPPTDKHGHGTHVASTAAGAFVKGAGAYSSAVGMASGMAPRAHLAIYQVCDENGYCDGADVLKAIEYAVDDGVDVLSLSLGLSEDNDGHHVYEDHIAVGALKATLNGLVVSCAAGNDGPGFSTLNNDIPWILTVGASTTDRRELVVVELGDGTKFDGKALLQPKNWANGMFPLTHLGVKEFNGYTNLRQCTGKMDRRKVSGKILLCPFDVEDPIQKAQNLRAAGVRGVIFVLFLSSLGLDDVSVEYDFPYAEVLLTDGTKILNYINSSKNATATFSFRGTVMNKPHSPSLAAFSSRGPSLPFPGILKPDIVGPGSSILGAVPPTYIDRTNRKSLLFDFMSGTSMATPHLSGIATLIKKAHPKWSPAAIKSAIMTTARIVDNNGELITDGGPITGPADLNGIGAGQVDPTRAIDPGLVYDIKGNEYISLLCGMGLTDSQIRIFISPSPPVACSKVAKISQEQLNYPSITVSLKPNSTVVIRRTVTNVGIAASTYIAKINVPKGISATVKPAVLRFNAKYEKISYTVTFKWTGVVIYPLRGQLPHKRPPLATSDKPPHPIHPIEFGHWIALLPSTIHYPSSLHQSHQSLFSTYIFYSNPLLSFGDPYPYNHNCTSVLTKSKPMASLAAVTLPSCTGIRAGSTARSVRPMAFSVRASLKQVGAAAVATAASVVLASNALAVEVLLGASDGTLAFVPSEITVASGEKITFKNNAAFPHNVVFDPDEIPAGVDASKISMDETDLLNAPGEVYEVTLSEKGTYSFYCSPHQGVGMVGKVTVN</sequence>
<keyword evidence="10 13" id="KW-0186">Copper</keyword>
<dbReference type="NCBIfam" id="TIGR02656">
    <property type="entry name" value="cyanin_plasto"/>
    <property type="match status" value="1"/>
</dbReference>
<dbReference type="PANTHER" id="PTHR10795">
    <property type="entry name" value="PROPROTEIN CONVERTASE SUBTILISIN/KEXIN"/>
    <property type="match status" value="1"/>
</dbReference>
<dbReference type="PROSITE" id="PS00196">
    <property type="entry name" value="COPPER_BLUE"/>
    <property type="match status" value="1"/>
</dbReference>
<feature type="signal peptide" evidence="16">
    <location>
        <begin position="1"/>
        <end position="24"/>
    </location>
</feature>
<name>A0AAV8F9Q6_9POAL</name>
<proteinExistence type="inferred from homology"/>
<dbReference type="GO" id="GO:0009055">
    <property type="term" value="F:electron transfer activity"/>
    <property type="evidence" value="ECO:0007669"/>
    <property type="project" value="UniProtKB-UniRule"/>
</dbReference>
<protein>
    <recommendedName>
        <fullName evidence="15">Plastocyanin</fullName>
    </recommendedName>
</protein>
<evidence type="ECO:0000256" key="14">
    <source>
        <dbReference type="PROSITE-ProRule" id="PRU01240"/>
    </source>
</evidence>
<evidence type="ECO:0000259" key="18">
    <source>
        <dbReference type="Pfam" id="PF00127"/>
    </source>
</evidence>
<evidence type="ECO:0000256" key="16">
    <source>
        <dbReference type="SAM" id="SignalP"/>
    </source>
</evidence>
<feature type="binding site" evidence="13">
    <location>
        <position position="980"/>
    </location>
    <ligand>
        <name>Cu cation</name>
        <dbReference type="ChEBI" id="CHEBI:23378"/>
    </ligand>
</feature>
<evidence type="ECO:0000256" key="7">
    <source>
        <dbReference type="ARBA" id="ARBA00022729"/>
    </source>
</evidence>
<keyword evidence="6 13" id="KW-0479">Metal-binding</keyword>
<dbReference type="InterPro" id="IPR022398">
    <property type="entry name" value="Peptidase_S8_His-AS"/>
</dbReference>
<dbReference type="SUPFAM" id="SSF49503">
    <property type="entry name" value="Cupredoxins"/>
    <property type="match status" value="1"/>
</dbReference>
<dbReference type="Gene3D" id="2.60.40.2310">
    <property type="match status" value="1"/>
</dbReference>
<dbReference type="Gene3D" id="3.40.50.200">
    <property type="entry name" value="Peptidase S8/S53 domain"/>
    <property type="match status" value="1"/>
</dbReference>
<evidence type="ECO:0000313" key="21">
    <source>
        <dbReference type="EMBL" id="KAJ4788355.1"/>
    </source>
</evidence>
<dbReference type="Gene3D" id="2.60.40.420">
    <property type="entry name" value="Cupredoxins - blue copper proteins"/>
    <property type="match status" value="1"/>
</dbReference>
<accession>A0AAV8F9Q6</accession>
<dbReference type="CDD" id="cd02120">
    <property type="entry name" value="PA_subtilisin_like"/>
    <property type="match status" value="1"/>
</dbReference>
<evidence type="ECO:0000256" key="3">
    <source>
        <dbReference type="ARBA" id="ARBA00005338"/>
    </source>
</evidence>
<comment type="cofactor">
    <cofactor evidence="13">
        <name>Cu(2+)</name>
        <dbReference type="ChEBI" id="CHEBI:29036"/>
    </cofactor>
    <text evidence="13">The crystal structure with reduced Cu(1+) has also been determined.</text>
</comment>
<keyword evidence="5 15" id="KW-0813">Transport</keyword>
<dbReference type="Proteomes" id="UP001140206">
    <property type="component" value="Chromosome 2"/>
</dbReference>
<dbReference type="GO" id="GO:0004252">
    <property type="term" value="F:serine-type endopeptidase activity"/>
    <property type="evidence" value="ECO:0007669"/>
    <property type="project" value="UniProtKB-UniRule"/>
</dbReference>
<keyword evidence="22" id="KW-1185">Reference proteome</keyword>
<evidence type="ECO:0000256" key="12">
    <source>
        <dbReference type="ARBA" id="ARBA00023180"/>
    </source>
</evidence>
<keyword evidence="11 15" id="KW-0793">Thylakoid</keyword>
<comment type="similarity">
    <text evidence="4 14">Belongs to the peptidase S8 family.</text>
</comment>